<reference evidence="5 6" key="1">
    <citation type="journal article" date="2012" name="Science">
        <title>The Paleozoic origin of enzymatic lignin decomposition reconstructed from 31 fungal genomes.</title>
        <authorList>
            <person name="Floudas D."/>
            <person name="Binder M."/>
            <person name="Riley R."/>
            <person name="Barry K."/>
            <person name="Blanchette R.A."/>
            <person name="Henrissat B."/>
            <person name="Martinez A.T."/>
            <person name="Otillar R."/>
            <person name="Spatafora J.W."/>
            <person name="Yadav J.S."/>
            <person name="Aerts A."/>
            <person name="Benoit I."/>
            <person name="Boyd A."/>
            <person name="Carlson A."/>
            <person name="Copeland A."/>
            <person name="Coutinho P.M."/>
            <person name="de Vries R.P."/>
            <person name="Ferreira P."/>
            <person name="Findley K."/>
            <person name="Foster B."/>
            <person name="Gaskell J."/>
            <person name="Glotzer D."/>
            <person name="Gorecki P."/>
            <person name="Heitman J."/>
            <person name="Hesse C."/>
            <person name="Hori C."/>
            <person name="Igarashi K."/>
            <person name="Jurgens J.A."/>
            <person name="Kallen N."/>
            <person name="Kersten P."/>
            <person name="Kohler A."/>
            <person name="Kuees U."/>
            <person name="Kumar T.K.A."/>
            <person name="Kuo A."/>
            <person name="LaButti K."/>
            <person name="Larrondo L.F."/>
            <person name="Lindquist E."/>
            <person name="Ling A."/>
            <person name="Lombard V."/>
            <person name="Lucas S."/>
            <person name="Lundell T."/>
            <person name="Martin R."/>
            <person name="McLaughlin D.J."/>
            <person name="Morgenstern I."/>
            <person name="Morin E."/>
            <person name="Murat C."/>
            <person name="Nagy L.G."/>
            <person name="Nolan M."/>
            <person name="Ohm R.A."/>
            <person name="Patyshakuliyeva A."/>
            <person name="Rokas A."/>
            <person name="Ruiz-Duenas F.J."/>
            <person name="Sabat G."/>
            <person name="Salamov A."/>
            <person name="Samejima M."/>
            <person name="Schmutz J."/>
            <person name="Slot J.C."/>
            <person name="St John F."/>
            <person name="Stenlid J."/>
            <person name="Sun H."/>
            <person name="Sun S."/>
            <person name="Syed K."/>
            <person name="Tsang A."/>
            <person name="Wiebenga A."/>
            <person name="Young D."/>
            <person name="Pisabarro A."/>
            <person name="Eastwood D.C."/>
            <person name="Martin F."/>
            <person name="Cullen D."/>
            <person name="Grigoriev I.V."/>
            <person name="Hibbett D.S."/>
        </authorList>
    </citation>
    <scope>NUCLEOTIDE SEQUENCE [LARGE SCALE GENOMIC DNA]</scope>
    <source>
        <strain evidence="5 6">ATCC 11539</strain>
    </source>
</reference>
<feature type="domain" description="Mmc1 C-terminal" evidence="4">
    <location>
        <begin position="449"/>
        <end position="637"/>
    </location>
</feature>
<dbReference type="HOGENOM" id="CLU_019469_0_0_1"/>
<proteinExistence type="predicted"/>
<dbReference type="Proteomes" id="UP000030669">
    <property type="component" value="Unassembled WGS sequence"/>
</dbReference>
<evidence type="ECO:0000256" key="1">
    <source>
        <dbReference type="SAM" id="Coils"/>
    </source>
</evidence>
<dbReference type="eggNOG" id="ENOG502S6KZ">
    <property type="taxonomic scope" value="Eukaryota"/>
</dbReference>
<keyword evidence="3" id="KW-0812">Transmembrane</keyword>
<dbReference type="PANTHER" id="PTHR38644">
    <property type="entry name" value="EXPRESSED PROTEIN"/>
    <property type="match status" value="1"/>
</dbReference>
<accession>S7RRD4</accession>
<dbReference type="InterPro" id="IPR056196">
    <property type="entry name" value="Mmc1_C"/>
</dbReference>
<evidence type="ECO:0000313" key="5">
    <source>
        <dbReference type="EMBL" id="EPQ57200.1"/>
    </source>
</evidence>
<organism evidence="5 6">
    <name type="scientific">Gloeophyllum trabeum (strain ATCC 11539 / FP-39264 / Madison 617)</name>
    <name type="common">Brown rot fungus</name>
    <dbReference type="NCBI Taxonomy" id="670483"/>
    <lineage>
        <taxon>Eukaryota</taxon>
        <taxon>Fungi</taxon>
        <taxon>Dikarya</taxon>
        <taxon>Basidiomycota</taxon>
        <taxon>Agaricomycotina</taxon>
        <taxon>Agaricomycetes</taxon>
        <taxon>Gloeophyllales</taxon>
        <taxon>Gloeophyllaceae</taxon>
        <taxon>Gloeophyllum</taxon>
    </lineage>
</organism>
<feature type="region of interest" description="Disordered" evidence="2">
    <location>
        <begin position="36"/>
        <end position="67"/>
    </location>
</feature>
<dbReference type="PANTHER" id="PTHR38644:SF1">
    <property type="entry name" value="EXPRESSED PROTEIN"/>
    <property type="match status" value="1"/>
</dbReference>
<keyword evidence="6" id="KW-1185">Reference proteome</keyword>
<evidence type="ECO:0000256" key="2">
    <source>
        <dbReference type="SAM" id="MobiDB-lite"/>
    </source>
</evidence>
<dbReference type="Pfam" id="PF23868">
    <property type="entry name" value="Mmc1_C"/>
    <property type="match status" value="1"/>
</dbReference>
<evidence type="ECO:0000313" key="6">
    <source>
        <dbReference type="Proteomes" id="UP000030669"/>
    </source>
</evidence>
<keyword evidence="1" id="KW-0175">Coiled coil</keyword>
<protein>
    <recommendedName>
        <fullName evidence="4">Mmc1 C-terminal domain-containing protein</fullName>
    </recommendedName>
</protein>
<dbReference type="RefSeq" id="XP_007864338.1">
    <property type="nucleotide sequence ID" value="XM_007866147.1"/>
</dbReference>
<evidence type="ECO:0000256" key="3">
    <source>
        <dbReference type="SAM" id="Phobius"/>
    </source>
</evidence>
<evidence type="ECO:0000259" key="4">
    <source>
        <dbReference type="Pfam" id="PF23868"/>
    </source>
</evidence>
<dbReference type="KEGG" id="gtr:GLOTRDRAFT_137587"/>
<feature type="compositionally biased region" description="Low complexity" evidence="2">
    <location>
        <begin position="48"/>
        <end position="66"/>
    </location>
</feature>
<feature type="transmembrane region" description="Helical" evidence="3">
    <location>
        <begin position="606"/>
        <end position="624"/>
    </location>
</feature>
<dbReference type="AlphaFoldDB" id="S7RRD4"/>
<dbReference type="GeneID" id="19303787"/>
<feature type="transmembrane region" description="Helical" evidence="3">
    <location>
        <begin position="567"/>
        <end position="586"/>
    </location>
</feature>
<dbReference type="OMA" id="RAWCRDL"/>
<keyword evidence="3" id="KW-0472">Membrane</keyword>
<keyword evidence="3" id="KW-1133">Transmembrane helix</keyword>
<sequence length="700" mass="76273">MSSCFASALTAGPSRTQKLSPRSVLAFSRKRLSVPAGVLPHPRGGGAARRASTRSVPRAAASSPSSDVHKTLTALHKTRNFAEDVLRSRYRADLWDVWKGLLEQAHEDLSALRSEAPEGRKARVLVYGCDEFSGSADILTALLEDPISSGGAQNDTVRRRWQARGDQGRPESVEIEAGLSNSITEDKSTRNISLLSSWLQQFSTPLRVTELAPLVPPKPFPAPSLYSADVPVIVCDPLTTDLESLVSLELPVPLSPNAIVIFITPSHDAKLHAHITSYISQTQHERLHPSAFSTVPEAEGESVGSVQTRVLFIDPARALNAVRTLQGNSSSPRNVQKYQDDFVGSNISAFTDALKQITAPSSPSDTPLTRLRTQTAHTIAQGALQACRTVLWLEEDEIAALEAELGDLREQVAVVKDALPREVLSVTDESGDEVVRALRDAETALREVMGKLTWWRAAWRVDEIGQIVAAALERNWCKRLEDRLIYHAGRLTALQESMKTATDAILAVHEHPSPFDSPVLRNTLAQISSSPSYHIDAHVLTAPLTNRLAQIMAYPTPRLHLSAQRMVVGLSGSVVGGAGLGAAGWVGYVSLGPLGWMLGTSTLEPATAAGLGLLVAVVGVRWAVGRWEKAKRVWWKDWARVGEGLDRDLRAQLDRTIRVQVVAVPERACDELEAMIGKRKADLTRNLEGLQDLREELQSM</sequence>
<gene>
    <name evidence="5" type="ORF">GLOTRDRAFT_137587</name>
</gene>
<dbReference type="EMBL" id="KB469299">
    <property type="protein sequence ID" value="EPQ57200.1"/>
    <property type="molecule type" value="Genomic_DNA"/>
</dbReference>
<feature type="coiled-coil region" evidence="1">
    <location>
        <begin position="391"/>
        <end position="418"/>
    </location>
</feature>
<dbReference type="OrthoDB" id="5319015at2759"/>
<name>S7RRD4_GLOTA</name>